<dbReference type="SUPFAM" id="SSF48452">
    <property type="entry name" value="TPR-like"/>
    <property type="match status" value="1"/>
</dbReference>
<evidence type="ECO:0000313" key="7">
    <source>
        <dbReference type="EMBL" id="KAG1545966.1"/>
    </source>
</evidence>
<dbReference type="Gene3D" id="1.25.40.10">
    <property type="entry name" value="Tetratricopeptide repeat domain"/>
    <property type="match status" value="2"/>
</dbReference>
<protein>
    <recommendedName>
        <fullName evidence="9">Squamous cell carcinoma antigen recognized by T-cells 3</fullName>
    </recommendedName>
</protein>
<organism evidence="7 8">
    <name type="scientific">Rhizopus oryzae</name>
    <name type="common">Mucormycosis agent</name>
    <name type="synonym">Rhizopus arrhizus var. delemar</name>
    <dbReference type="NCBI Taxonomy" id="64495"/>
    <lineage>
        <taxon>Eukaryota</taxon>
        <taxon>Fungi</taxon>
        <taxon>Fungi incertae sedis</taxon>
        <taxon>Mucoromycota</taxon>
        <taxon>Mucoromycotina</taxon>
        <taxon>Mucoromycetes</taxon>
        <taxon>Mucorales</taxon>
        <taxon>Mucorineae</taxon>
        <taxon>Rhizopodaceae</taxon>
        <taxon>Rhizopus</taxon>
    </lineage>
</organism>
<dbReference type="SMART" id="SM00386">
    <property type="entry name" value="HAT"/>
    <property type="match status" value="5"/>
</dbReference>
<dbReference type="Proteomes" id="UP000717996">
    <property type="component" value="Unassembled WGS sequence"/>
</dbReference>
<dbReference type="InterPro" id="IPR026059">
    <property type="entry name" value="Rab3GAP2"/>
</dbReference>
<gene>
    <name evidence="7" type="ORF">G6F51_005152</name>
</gene>
<evidence type="ECO:0000259" key="5">
    <source>
        <dbReference type="Pfam" id="PF05843"/>
    </source>
</evidence>
<dbReference type="InterPro" id="IPR008847">
    <property type="entry name" value="Suf"/>
</dbReference>
<comment type="subcellular location">
    <subcellularLocation>
        <location evidence="1">Nucleus</location>
    </subcellularLocation>
</comment>
<evidence type="ECO:0000256" key="1">
    <source>
        <dbReference type="ARBA" id="ARBA00004123"/>
    </source>
</evidence>
<accession>A0A9P6YE18</accession>
<feature type="compositionally biased region" description="Polar residues" evidence="4">
    <location>
        <begin position="1"/>
        <end position="18"/>
    </location>
</feature>
<dbReference type="InterPro" id="IPR032839">
    <property type="entry name" value="RAB3GAP_N"/>
</dbReference>
<dbReference type="Pfam" id="PF05843">
    <property type="entry name" value="Suf"/>
    <property type="match status" value="1"/>
</dbReference>
<feature type="domain" description="Suppressor of forked" evidence="5">
    <location>
        <begin position="48"/>
        <end position="377"/>
    </location>
</feature>
<dbReference type="EMBL" id="JAANIT010000613">
    <property type="protein sequence ID" value="KAG1545966.1"/>
    <property type="molecule type" value="Genomic_DNA"/>
</dbReference>
<dbReference type="AlphaFoldDB" id="A0A9P6YE18"/>
<evidence type="ECO:0000256" key="2">
    <source>
        <dbReference type="ARBA" id="ARBA00022737"/>
    </source>
</evidence>
<dbReference type="PANTHER" id="PTHR12472:SF0">
    <property type="entry name" value="RAB3 GTPASE-ACTIVATING PROTEIN NON-CATALYTIC SUBUNIT"/>
    <property type="match status" value="1"/>
</dbReference>
<dbReference type="SUPFAM" id="SSF50998">
    <property type="entry name" value="Quinoprotein alcohol dehydrogenase-like"/>
    <property type="match status" value="1"/>
</dbReference>
<feature type="compositionally biased region" description="Basic residues" evidence="4">
    <location>
        <begin position="639"/>
        <end position="652"/>
    </location>
</feature>
<feature type="compositionally biased region" description="Acidic residues" evidence="4">
    <location>
        <begin position="593"/>
        <end position="603"/>
    </location>
</feature>
<name>A0A9P6YE18_RHIOR</name>
<feature type="compositionally biased region" description="Basic residues" evidence="4">
    <location>
        <begin position="567"/>
        <end position="583"/>
    </location>
</feature>
<keyword evidence="2" id="KW-0677">Repeat</keyword>
<dbReference type="GO" id="GO:0005634">
    <property type="term" value="C:nucleus"/>
    <property type="evidence" value="ECO:0007669"/>
    <property type="project" value="UniProtKB-SubCell"/>
</dbReference>
<sequence>MEASNEVPNTSQNNLSEENTVENEAIMNEAENEEVSQMTLEALDQIPDIIEKLGKDNTQYDLHVQLIDLLKQTDLPEQLEDARLAMHDIYPLSENLWLDWIDDAKKEATSEEGERRLLHLYDEAEKDYFSIDIWKSYTEFILERFYKVFEEMDQENDLIDSTREDLLKAVRATVYHVKRSQEIWRLYVQFEIDVMNKFKNPDQVERVKKVYLDRLNVLHIDCEETFNGYSTYITAWDNNNYEENMVQANKIYADTKRAADERDVFEQKLIAAQYSINAFYEYIENEKIAKNKFSLNNVRCLYERAILIYCTDPNLWNDYILFLVEKARVQSFLENICQRSIRNCPWSGILWAHLTRLMESGGYEPDQINDTFDKALSSQQLLASIEDLVAVLLAKCNYYRRKIDWEDPAEDDVMNLRVAFEESLVYLHEAFPESGDPYCRVEKFYARISTRLGDIDKARELWEHIVRKNGRSAEAWIQYIYFERDLGNYVKCQTLFKKSIIKRIDDPARLIEVWNSIEYEMGNLESYEDALVRINSKTKMLTNEWHAQLVEQEEKEQRKISKELETKRKKGLHRMQQKQKQKEKRVATVQEEGKEELDAGETEPIEKEPSNILKRKASSENIGQDIKKPRKEDHEVRRDRHFRAPRPPKRGKAIALGTSRISRDKSETQVSESSSNIKNENKSNDDFRAMLLGKNQMPTTNEIKCKLQRHYKIPIPILEILVGNLPQVSSSIKEVTEETLDDQKEETDGSDKEWAWGADEDAVSNRTDFTTRSPSPNVQSKEAYLISSSASGRTLVLAYKTKFITVKVNAEGEYSAIGQNTKLENEIITSLLCLPLFVPSTRSTQNYIMCGYKSGWVRVFSESGVLLTEQRLETTPVLSIKMRTPPPVFKVSSLSPPKEDEDITILFEGKKVVSIDGQSLWLVLRICDGQRESGIDASRMHTAFQYKKWELQHQDQVKDVVSLGPSSMHSQVPDLHYSNATSTRISSNASARYIGVGVYPMLTYYATAESTRTLSAASMATYVVSRVASPVFSFAKSWWGTTANNSANQKHAGTPYVPDMPQPPTNVEPATPIPAILSANDPYRQINHIYVCPPSTSAQRHTLAATSDALGRVILWDVVEGEMIRMWKGVRDAACGWVEAFEHELYQQQAPAGPPKVLQFLVIHSSKLGSLRIFQMRHGKQVGAFHIGPGWKLVPCAREPLGSSMVSLDRRKKAKELEKSEYGLLSSCLLISPDGDVRKIEITMKSKSKEAGGQ</sequence>
<feature type="domain" description="Rab3-GAP regulatory subunit N-terminal" evidence="6">
    <location>
        <begin position="784"/>
        <end position="1194"/>
    </location>
</feature>
<evidence type="ECO:0008006" key="9">
    <source>
        <dbReference type="Google" id="ProtNLM"/>
    </source>
</evidence>
<keyword evidence="3" id="KW-0539">Nucleus</keyword>
<evidence type="ECO:0000256" key="4">
    <source>
        <dbReference type="SAM" id="MobiDB-lite"/>
    </source>
</evidence>
<evidence type="ECO:0000256" key="3">
    <source>
        <dbReference type="ARBA" id="ARBA00023242"/>
    </source>
</evidence>
<dbReference type="InterPro" id="IPR003107">
    <property type="entry name" value="HAT"/>
</dbReference>
<feature type="region of interest" description="Disordered" evidence="4">
    <location>
        <begin position="1"/>
        <end position="20"/>
    </location>
</feature>
<dbReference type="PANTHER" id="PTHR12472">
    <property type="entry name" value="RAB3-GAP REGULATORY DOMAIN"/>
    <property type="match status" value="1"/>
</dbReference>
<evidence type="ECO:0000259" key="6">
    <source>
        <dbReference type="Pfam" id="PF14655"/>
    </source>
</evidence>
<feature type="compositionally biased region" description="Basic and acidic residues" evidence="4">
    <location>
        <begin position="625"/>
        <end position="638"/>
    </location>
</feature>
<reference evidence="7" key="1">
    <citation type="journal article" date="2020" name="Microb. Genom.">
        <title>Genetic diversity of clinical and environmental Mucorales isolates obtained from an investigation of mucormycosis cases among solid organ transplant recipients.</title>
        <authorList>
            <person name="Nguyen M.H."/>
            <person name="Kaul D."/>
            <person name="Muto C."/>
            <person name="Cheng S.J."/>
            <person name="Richter R.A."/>
            <person name="Bruno V.M."/>
            <person name="Liu G."/>
            <person name="Beyhan S."/>
            <person name="Sundermann A.J."/>
            <person name="Mounaud S."/>
            <person name="Pasculle A.W."/>
            <person name="Nierman W.C."/>
            <person name="Driscoll E."/>
            <person name="Cumbie R."/>
            <person name="Clancy C.J."/>
            <person name="Dupont C.L."/>
        </authorList>
    </citation>
    <scope>NUCLEOTIDE SEQUENCE</scope>
    <source>
        <strain evidence="7">GL16</strain>
    </source>
</reference>
<dbReference type="GO" id="GO:0006396">
    <property type="term" value="P:RNA processing"/>
    <property type="evidence" value="ECO:0007669"/>
    <property type="project" value="InterPro"/>
</dbReference>
<dbReference type="InterPro" id="IPR011047">
    <property type="entry name" value="Quinoprotein_ADH-like_sf"/>
</dbReference>
<dbReference type="InterPro" id="IPR011990">
    <property type="entry name" value="TPR-like_helical_dom_sf"/>
</dbReference>
<comment type="caution">
    <text evidence="7">The sequence shown here is derived from an EMBL/GenBank/DDBJ whole genome shotgun (WGS) entry which is preliminary data.</text>
</comment>
<evidence type="ECO:0000313" key="8">
    <source>
        <dbReference type="Proteomes" id="UP000717996"/>
    </source>
</evidence>
<dbReference type="OrthoDB" id="360390at2759"/>
<feature type="region of interest" description="Disordered" evidence="4">
    <location>
        <begin position="565"/>
        <end position="682"/>
    </location>
</feature>
<dbReference type="Pfam" id="PF14655">
    <property type="entry name" value="RAB3GAP2_N"/>
    <property type="match status" value="1"/>
</dbReference>
<proteinExistence type="predicted"/>